<dbReference type="Proteomes" id="UP000199608">
    <property type="component" value="Unassembled WGS sequence"/>
</dbReference>
<evidence type="ECO:0000313" key="3">
    <source>
        <dbReference type="Proteomes" id="UP000199608"/>
    </source>
</evidence>
<dbReference type="PANTHER" id="PTHR41521:SF4">
    <property type="entry name" value="BLR0684 PROTEIN"/>
    <property type="match status" value="1"/>
</dbReference>
<dbReference type="EMBL" id="FNLL01000009">
    <property type="protein sequence ID" value="SDU47896.1"/>
    <property type="molecule type" value="Genomic_DNA"/>
</dbReference>
<name>A0A1H2IVJ4_9BACT</name>
<dbReference type="InterPro" id="IPR011008">
    <property type="entry name" value="Dimeric_a/b-barrel"/>
</dbReference>
<protein>
    <submittedName>
        <fullName evidence="2">Uncharacterized conserved protein, DUF1330 family</fullName>
    </submittedName>
</protein>
<feature type="domain" description="DUF1330" evidence="1">
    <location>
        <begin position="3"/>
        <end position="93"/>
    </location>
</feature>
<dbReference type="InterPro" id="IPR010753">
    <property type="entry name" value="DUF1330"/>
</dbReference>
<accession>A0A1H2IVJ4</accession>
<dbReference type="Pfam" id="PF07045">
    <property type="entry name" value="DUF1330"/>
    <property type="match status" value="1"/>
</dbReference>
<dbReference type="RefSeq" id="WP_092236138.1">
    <property type="nucleotide sequence ID" value="NZ_FNLL01000009.1"/>
</dbReference>
<evidence type="ECO:0000313" key="2">
    <source>
        <dbReference type="EMBL" id="SDU47896.1"/>
    </source>
</evidence>
<dbReference type="AlphaFoldDB" id="A0A1H2IVJ4"/>
<keyword evidence="3" id="KW-1185">Reference proteome</keyword>
<sequence>MSCYVWVEITIPDRKKISEYMRKAPYIVQKYNGKYLVRGGEVSVLEGTIGAHPIKILIEFPDKDSAVAWYESPEYKNIHHIRTDNSFCNFMLLNTGGDC</sequence>
<reference evidence="3" key="1">
    <citation type="submission" date="2016-10" db="EMBL/GenBank/DDBJ databases">
        <authorList>
            <person name="Varghese N."/>
            <person name="Submissions S."/>
        </authorList>
    </citation>
    <scope>NUCLEOTIDE SEQUENCE [LARGE SCALE GENOMIC DNA]</scope>
    <source>
        <strain evidence="3">DSM 3384</strain>
    </source>
</reference>
<organism evidence="2 3">
    <name type="scientific">Desulfobacula phenolica</name>
    <dbReference type="NCBI Taxonomy" id="90732"/>
    <lineage>
        <taxon>Bacteria</taxon>
        <taxon>Pseudomonadati</taxon>
        <taxon>Thermodesulfobacteriota</taxon>
        <taxon>Desulfobacteria</taxon>
        <taxon>Desulfobacterales</taxon>
        <taxon>Desulfobacteraceae</taxon>
        <taxon>Desulfobacula</taxon>
    </lineage>
</organism>
<dbReference type="PANTHER" id="PTHR41521">
    <property type="match status" value="1"/>
</dbReference>
<evidence type="ECO:0000259" key="1">
    <source>
        <dbReference type="Pfam" id="PF07045"/>
    </source>
</evidence>
<gene>
    <name evidence="2" type="ORF">SAMN04487931_109197</name>
</gene>
<dbReference type="SUPFAM" id="SSF54909">
    <property type="entry name" value="Dimeric alpha+beta barrel"/>
    <property type="match status" value="1"/>
</dbReference>
<proteinExistence type="predicted"/>
<dbReference type="Gene3D" id="3.30.70.100">
    <property type="match status" value="1"/>
</dbReference>